<dbReference type="EMBL" id="CACRZD030000001">
    <property type="protein sequence ID" value="CAA6653586.1"/>
    <property type="molecule type" value="Genomic_DNA"/>
</dbReference>
<organism evidence="2">
    <name type="scientific">Spirodela intermedia</name>
    <name type="common">Intermediate duckweed</name>
    <dbReference type="NCBI Taxonomy" id="51605"/>
    <lineage>
        <taxon>Eukaryota</taxon>
        <taxon>Viridiplantae</taxon>
        <taxon>Streptophyta</taxon>
        <taxon>Embryophyta</taxon>
        <taxon>Tracheophyta</taxon>
        <taxon>Spermatophyta</taxon>
        <taxon>Magnoliopsida</taxon>
        <taxon>Liliopsida</taxon>
        <taxon>Araceae</taxon>
        <taxon>Lemnoideae</taxon>
        <taxon>Spirodela</taxon>
    </lineage>
</organism>
<feature type="region of interest" description="Disordered" evidence="1">
    <location>
        <begin position="1"/>
        <end position="49"/>
    </location>
</feature>
<evidence type="ECO:0000313" key="2">
    <source>
        <dbReference type="EMBL" id="CAA2613771.1"/>
    </source>
</evidence>
<evidence type="ECO:0000313" key="3">
    <source>
        <dbReference type="Proteomes" id="UP001189122"/>
    </source>
</evidence>
<gene>
    <name evidence="2" type="ORF">SI7747_01000176</name>
</gene>
<dbReference type="Proteomes" id="UP001189122">
    <property type="component" value="Unassembled WGS sequence"/>
</dbReference>
<accession>A0A7I8I7J7</accession>
<sequence length="66" mass="6932">MSSNLTPVLRVSDQGEEEDGGGEGARRNGKLRAVIRPNSGNGLSGGGRAAASVGVNFERNQKIIHW</sequence>
<name>A0A7I8I7J7_SPIIN</name>
<protein>
    <submittedName>
        <fullName evidence="2">Uncharacterized protein</fullName>
    </submittedName>
</protein>
<reference evidence="2 3" key="1">
    <citation type="submission" date="2019-12" db="EMBL/GenBank/DDBJ databases">
        <authorList>
            <person name="Scholz U."/>
            <person name="Mascher M."/>
            <person name="Fiebig A."/>
        </authorList>
    </citation>
    <scope>NUCLEOTIDE SEQUENCE</scope>
</reference>
<dbReference type="EMBL" id="LR743588">
    <property type="protein sequence ID" value="CAA2613771.1"/>
    <property type="molecule type" value="Genomic_DNA"/>
</dbReference>
<dbReference type="AlphaFoldDB" id="A0A7I8I7J7"/>
<evidence type="ECO:0000256" key="1">
    <source>
        <dbReference type="SAM" id="MobiDB-lite"/>
    </source>
</evidence>
<keyword evidence="3" id="KW-1185">Reference proteome</keyword>
<proteinExistence type="predicted"/>